<sequence length="193" mass="21118">MDEQRVMEKTAGVLSTIGQNIRALRTEKGLTLQSLAERTGLSPSMLSLLERGKTGPSIGTLVVIASALGAQMSELLDRSSLPEEDIVSRADGQQVIETEPGVRRRILKQDRLRGVEVALNEYEPGTSNAPTPAGHEGYEYGVVLDGSLEVVVNDRTHVLNPGDLISYPSPHPHRFTNTGKKRVRTLWINLRKA</sequence>
<dbReference type="GO" id="GO:0005829">
    <property type="term" value="C:cytosol"/>
    <property type="evidence" value="ECO:0007669"/>
    <property type="project" value="TreeGrafter"/>
</dbReference>
<evidence type="ECO:0000313" key="4">
    <source>
        <dbReference type="Proteomes" id="UP000282957"/>
    </source>
</evidence>
<dbReference type="OrthoDB" id="9814751at2"/>
<dbReference type="PANTHER" id="PTHR46797">
    <property type="entry name" value="HTH-TYPE TRANSCRIPTIONAL REGULATOR"/>
    <property type="match status" value="1"/>
</dbReference>
<evidence type="ECO:0000256" key="1">
    <source>
        <dbReference type="ARBA" id="ARBA00023125"/>
    </source>
</evidence>
<feature type="domain" description="HTH cro/C1-type" evidence="2">
    <location>
        <begin position="21"/>
        <end position="75"/>
    </location>
</feature>
<dbReference type="Gene3D" id="1.10.260.40">
    <property type="entry name" value="lambda repressor-like DNA-binding domains"/>
    <property type="match status" value="1"/>
</dbReference>
<proteinExistence type="predicted"/>
<accession>A0A437M3M5</accession>
<dbReference type="PANTHER" id="PTHR46797:SF1">
    <property type="entry name" value="METHYLPHOSPHONATE SYNTHASE"/>
    <property type="match status" value="1"/>
</dbReference>
<dbReference type="AlphaFoldDB" id="A0A437M3M5"/>
<dbReference type="EMBL" id="SACL01000007">
    <property type="protein sequence ID" value="RVT92311.1"/>
    <property type="molecule type" value="Genomic_DNA"/>
</dbReference>
<reference evidence="3 4" key="1">
    <citation type="submission" date="2019-01" db="EMBL/GenBank/DDBJ databases">
        <authorList>
            <person name="Chen W.-M."/>
        </authorList>
    </citation>
    <scope>NUCLEOTIDE SEQUENCE [LARGE SCALE GENOMIC DNA]</scope>
    <source>
        <strain evidence="3 4">CCP-6</strain>
    </source>
</reference>
<gene>
    <name evidence="3" type="ORF">EOD42_19055</name>
</gene>
<dbReference type="InterPro" id="IPR001387">
    <property type="entry name" value="Cro/C1-type_HTH"/>
</dbReference>
<name>A0A437M3M5_9PROT</name>
<dbReference type="InterPro" id="IPR010982">
    <property type="entry name" value="Lambda_DNA-bd_dom_sf"/>
</dbReference>
<dbReference type="SUPFAM" id="SSF47413">
    <property type="entry name" value="lambda repressor-like DNA-binding domains"/>
    <property type="match status" value="1"/>
</dbReference>
<dbReference type="SUPFAM" id="SSF51182">
    <property type="entry name" value="RmlC-like cupins"/>
    <property type="match status" value="1"/>
</dbReference>
<dbReference type="InterPro" id="IPR013096">
    <property type="entry name" value="Cupin_2"/>
</dbReference>
<dbReference type="Proteomes" id="UP000282957">
    <property type="component" value="Unassembled WGS sequence"/>
</dbReference>
<dbReference type="InterPro" id="IPR011051">
    <property type="entry name" value="RmlC_Cupin_sf"/>
</dbReference>
<keyword evidence="4" id="KW-1185">Reference proteome</keyword>
<dbReference type="InterPro" id="IPR014710">
    <property type="entry name" value="RmlC-like_jellyroll"/>
</dbReference>
<dbReference type="PROSITE" id="PS50943">
    <property type="entry name" value="HTH_CROC1"/>
    <property type="match status" value="1"/>
</dbReference>
<organism evidence="3 4">
    <name type="scientific">Rhodovarius crocodyli</name>
    <dbReference type="NCBI Taxonomy" id="1979269"/>
    <lineage>
        <taxon>Bacteria</taxon>
        <taxon>Pseudomonadati</taxon>
        <taxon>Pseudomonadota</taxon>
        <taxon>Alphaproteobacteria</taxon>
        <taxon>Acetobacterales</taxon>
        <taxon>Roseomonadaceae</taxon>
        <taxon>Rhodovarius</taxon>
    </lineage>
</organism>
<dbReference type="GO" id="GO:0003677">
    <property type="term" value="F:DNA binding"/>
    <property type="evidence" value="ECO:0007669"/>
    <property type="project" value="UniProtKB-KW"/>
</dbReference>
<comment type="caution">
    <text evidence="3">The sequence shown here is derived from an EMBL/GenBank/DDBJ whole genome shotgun (WGS) entry which is preliminary data.</text>
</comment>
<dbReference type="Pfam" id="PF07883">
    <property type="entry name" value="Cupin_2"/>
    <property type="match status" value="1"/>
</dbReference>
<evidence type="ECO:0000313" key="3">
    <source>
        <dbReference type="EMBL" id="RVT92311.1"/>
    </source>
</evidence>
<evidence type="ECO:0000259" key="2">
    <source>
        <dbReference type="PROSITE" id="PS50943"/>
    </source>
</evidence>
<keyword evidence="1" id="KW-0238">DNA-binding</keyword>
<dbReference type="Gene3D" id="2.60.120.10">
    <property type="entry name" value="Jelly Rolls"/>
    <property type="match status" value="1"/>
</dbReference>
<dbReference type="CDD" id="cd02209">
    <property type="entry name" value="cupin_XRE_C"/>
    <property type="match status" value="1"/>
</dbReference>
<dbReference type="GO" id="GO:0003700">
    <property type="term" value="F:DNA-binding transcription factor activity"/>
    <property type="evidence" value="ECO:0007669"/>
    <property type="project" value="TreeGrafter"/>
</dbReference>
<protein>
    <submittedName>
        <fullName evidence="3">Cupin domain-containing protein</fullName>
    </submittedName>
</protein>
<dbReference type="CDD" id="cd00093">
    <property type="entry name" value="HTH_XRE"/>
    <property type="match status" value="1"/>
</dbReference>
<dbReference type="InterPro" id="IPR050807">
    <property type="entry name" value="TransReg_Diox_bact_type"/>
</dbReference>
<dbReference type="Pfam" id="PF01381">
    <property type="entry name" value="HTH_3"/>
    <property type="match status" value="1"/>
</dbReference>
<dbReference type="SMART" id="SM00530">
    <property type="entry name" value="HTH_XRE"/>
    <property type="match status" value="1"/>
</dbReference>